<dbReference type="Gene3D" id="3.20.80.10">
    <property type="entry name" value="Regulatory factor, effector binding domain"/>
    <property type="match status" value="1"/>
</dbReference>
<dbReference type="SUPFAM" id="SSF55136">
    <property type="entry name" value="Probable bacterial effector-binding domain"/>
    <property type="match status" value="1"/>
</dbReference>
<evidence type="ECO:0000259" key="2">
    <source>
        <dbReference type="PROSITE" id="PS50937"/>
    </source>
</evidence>
<evidence type="ECO:0000313" key="3">
    <source>
        <dbReference type="EMBL" id="CRK85200.1"/>
    </source>
</evidence>
<dbReference type="GO" id="GO:0003677">
    <property type="term" value="F:DNA binding"/>
    <property type="evidence" value="ECO:0007669"/>
    <property type="project" value="UniProtKB-KW"/>
</dbReference>
<dbReference type="Pfam" id="PF13411">
    <property type="entry name" value="MerR_1"/>
    <property type="match status" value="1"/>
</dbReference>
<evidence type="ECO:0000313" key="4">
    <source>
        <dbReference type="Proteomes" id="UP000199087"/>
    </source>
</evidence>
<dbReference type="SMART" id="SM00422">
    <property type="entry name" value="HTH_MERR"/>
    <property type="match status" value="1"/>
</dbReference>
<dbReference type="PANTHER" id="PTHR30204:SF96">
    <property type="entry name" value="CHROMOSOME-ANCHORING PROTEIN RACA"/>
    <property type="match status" value="1"/>
</dbReference>
<proteinExistence type="predicted"/>
<dbReference type="CDD" id="cd01107">
    <property type="entry name" value="HTH_BmrR"/>
    <property type="match status" value="1"/>
</dbReference>
<dbReference type="AlphaFoldDB" id="A0A0U1P4L2"/>
<dbReference type="GO" id="GO:0003700">
    <property type="term" value="F:DNA-binding transcription factor activity"/>
    <property type="evidence" value="ECO:0007669"/>
    <property type="project" value="InterPro"/>
</dbReference>
<dbReference type="InterPro" id="IPR047057">
    <property type="entry name" value="MerR_fam"/>
</dbReference>
<dbReference type="PROSITE" id="PS50937">
    <property type="entry name" value="HTH_MERR_2"/>
    <property type="match status" value="1"/>
</dbReference>
<dbReference type="Proteomes" id="UP000199087">
    <property type="component" value="Unassembled WGS sequence"/>
</dbReference>
<feature type="domain" description="HTH merR-type" evidence="2">
    <location>
        <begin position="5"/>
        <end position="75"/>
    </location>
</feature>
<dbReference type="InterPro" id="IPR009061">
    <property type="entry name" value="DNA-bd_dom_put_sf"/>
</dbReference>
<keyword evidence="4" id="KW-1185">Reference proteome</keyword>
<name>A0A0U1P4L2_9BACI</name>
<dbReference type="Gene3D" id="1.20.5.490">
    <property type="entry name" value="Single helix bin"/>
    <property type="match status" value="1"/>
</dbReference>
<evidence type="ECO:0000256" key="1">
    <source>
        <dbReference type="ARBA" id="ARBA00023125"/>
    </source>
</evidence>
<dbReference type="EMBL" id="CVRB01000007">
    <property type="protein sequence ID" value="CRK85200.1"/>
    <property type="molecule type" value="Genomic_DNA"/>
</dbReference>
<protein>
    <submittedName>
        <fullName evidence="3">MerR family transcriptional regulator</fullName>
    </submittedName>
</protein>
<dbReference type="Gene3D" id="1.10.1660.10">
    <property type="match status" value="1"/>
</dbReference>
<reference evidence="4" key="1">
    <citation type="submission" date="2015-05" db="EMBL/GenBank/DDBJ databases">
        <authorList>
            <person name="Urmite Genomes"/>
        </authorList>
    </citation>
    <scope>NUCLEOTIDE SEQUENCE [LARGE SCALE GENOMIC DNA]</scope>
    <source>
        <strain evidence="4">LF1</strain>
    </source>
</reference>
<dbReference type="InterPro" id="IPR000551">
    <property type="entry name" value="MerR-type_HTH_dom"/>
</dbReference>
<sequence length="287" mass="33702">MKEKLYTIGEVSKLVNISIKALRYYDKINLFKPAYIDPDTHYRYYKDSQIYLLDLIKSLKYIGTPLEEMKKVQGLNRDDFYTFLTEQEKNVREKIDSLIEIEQIIANAKKGLQRQKEYPPLDEVFLSYEEEIQIIQTKAKGIDPINILNASYSKLKKFAASTEGFRNNGYGAIFSYQPYTHIDDVTYRYLFTPVLSNKQILLRMQDTEVAKIPQGRYVCITFNSLSTEDYFLSLQKLISYVELHQLTVIGDIYESLIHIHNSPNQQEEEFLIEMRIRMTESTNTKES</sequence>
<dbReference type="SUPFAM" id="SSF46955">
    <property type="entry name" value="Putative DNA-binding domain"/>
    <property type="match status" value="1"/>
</dbReference>
<accession>A0A0U1P4L2</accession>
<dbReference type="PANTHER" id="PTHR30204">
    <property type="entry name" value="REDOX-CYCLING DRUG-SENSING TRANSCRIPTIONAL ACTIVATOR SOXR"/>
    <property type="match status" value="1"/>
</dbReference>
<keyword evidence="1" id="KW-0238">DNA-binding</keyword>
<dbReference type="STRING" id="1499688.BN000_05272"/>
<dbReference type="OrthoDB" id="9773308at2"/>
<dbReference type="InterPro" id="IPR011256">
    <property type="entry name" value="Reg_factor_effector_dom_sf"/>
</dbReference>
<gene>
    <name evidence="3" type="primary">bmrR</name>
    <name evidence="3" type="ORF">BN000_05272</name>
</gene>
<organism evidence="3 4">
    <name type="scientific">Neobacillus massiliamazoniensis</name>
    <dbReference type="NCBI Taxonomy" id="1499688"/>
    <lineage>
        <taxon>Bacteria</taxon>
        <taxon>Bacillati</taxon>
        <taxon>Bacillota</taxon>
        <taxon>Bacilli</taxon>
        <taxon>Bacillales</taxon>
        <taxon>Bacillaceae</taxon>
        <taxon>Neobacillus</taxon>
    </lineage>
</organism>
<dbReference type="RefSeq" id="WP_090640020.1">
    <property type="nucleotide sequence ID" value="NZ_CVRB01000007.1"/>
</dbReference>
<dbReference type="PROSITE" id="PS00552">
    <property type="entry name" value="HTH_MERR_1"/>
    <property type="match status" value="1"/>
</dbReference>